<comment type="caution">
    <text evidence="6">The sequence shown here is derived from an EMBL/GenBank/DDBJ whole genome shotgun (WGS) entry which is preliminary data.</text>
</comment>
<dbReference type="CDD" id="cd06326">
    <property type="entry name" value="PBP1_ABC_ligand_binding-like"/>
    <property type="match status" value="1"/>
</dbReference>
<evidence type="ECO:0000256" key="4">
    <source>
        <dbReference type="ARBA" id="ARBA00022970"/>
    </source>
</evidence>
<protein>
    <submittedName>
        <fullName evidence="6">ABC transporter substrate-binding protein</fullName>
    </submittedName>
</protein>
<dbReference type="PANTHER" id="PTHR47235">
    <property type="entry name" value="BLR6548 PROTEIN"/>
    <property type="match status" value="1"/>
</dbReference>
<keyword evidence="4" id="KW-0029">Amino-acid transport</keyword>
<comment type="similarity">
    <text evidence="1">Belongs to the leucine-binding protein family.</text>
</comment>
<evidence type="ECO:0000256" key="2">
    <source>
        <dbReference type="ARBA" id="ARBA00022448"/>
    </source>
</evidence>
<accession>A0ABU9C968</accession>
<evidence type="ECO:0000259" key="5">
    <source>
        <dbReference type="Pfam" id="PF13458"/>
    </source>
</evidence>
<keyword evidence="7" id="KW-1185">Reference proteome</keyword>
<dbReference type="Pfam" id="PF13458">
    <property type="entry name" value="Peripla_BP_6"/>
    <property type="match status" value="1"/>
</dbReference>
<dbReference type="RefSeq" id="WP_341400741.1">
    <property type="nucleotide sequence ID" value="NZ_JBBUTI010000017.1"/>
</dbReference>
<organism evidence="6 7">
    <name type="scientific">Ideonella margarita</name>
    <dbReference type="NCBI Taxonomy" id="2984191"/>
    <lineage>
        <taxon>Bacteria</taxon>
        <taxon>Pseudomonadati</taxon>
        <taxon>Pseudomonadota</taxon>
        <taxon>Betaproteobacteria</taxon>
        <taxon>Burkholderiales</taxon>
        <taxon>Sphaerotilaceae</taxon>
        <taxon>Ideonella</taxon>
    </lineage>
</organism>
<dbReference type="InterPro" id="IPR028081">
    <property type="entry name" value="Leu-bd"/>
</dbReference>
<dbReference type="InterPro" id="IPR000709">
    <property type="entry name" value="Leu_Ile_Val-bd"/>
</dbReference>
<sequence length="377" mass="39678">MAGLSWSSGAGAQAQAGGGGPILLGQSVPLSGPAQHLGIEYQRGWQMAIDVANAQGGANGRRIELISYDDAYEPERAEANTRDLLDADRVFALVGYVGTEATQRSLALAVKAGVPMVAPLTGAESLRRQPTRWLWHLRPGLDAELGVVAQNLSTLMVQRVALLIQADADGSAGLESWRSQAAAVKLPEPVGVIKVQRNSTGQVELKNQDLRAATQALLALKLQAVVLVAAYASTATVIRMLREANYAGGVYTTSLSSTAAMGPLLGERAAGVSITQVVPSPFDAARPVVAAYQSRLRVTGSAAPEHASLEGWVAAQACIEALRRMPRGGRRDQFMAALEGLGGLDLGGLTLRWDALHRQALGQVSLMVLDASGRPRR</sequence>
<evidence type="ECO:0000256" key="1">
    <source>
        <dbReference type="ARBA" id="ARBA00010062"/>
    </source>
</evidence>
<keyword evidence="2" id="KW-0813">Transport</keyword>
<evidence type="ECO:0000313" key="6">
    <source>
        <dbReference type="EMBL" id="MEK8048429.1"/>
    </source>
</evidence>
<dbReference type="EMBL" id="JBBUTI010000017">
    <property type="protein sequence ID" value="MEK8048429.1"/>
    <property type="molecule type" value="Genomic_DNA"/>
</dbReference>
<evidence type="ECO:0000256" key="3">
    <source>
        <dbReference type="ARBA" id="ARBA00022729"/>
    </source>
</evidence>
<gene>
    <name evidence="6" type="ORF">AACH00_18900</name>
</gene>
<dbReference type="Gene3D" id="3.40.50.2300">
    <property type="match status" value="2"/>
</dbReference>
<proteinExistence type="inferred from homology"/>
<dbReference type="PRINTS" id="PR00337">
    <property type="entry name" value="LEUILEVALBP"/>
</dbReference>
<keyword evidence="3" id="KW-0732">Signal</keyword>
<dbReference type="Proteomes" id="UP001379945">
    <property type="component" value="Unassembled WGS sequence"/>
</dbReference>
<feature type="domain" description="Leucine-binding protein" evidence="5">
    <location>
        <begin position="22"/>
        <end position="373"/>
    </location>
</feature>
<dbReference type="InterPro" id="IPR028082">
    <property type="entry name" value="Peripla_BP_I"/>
</dbReference>
<dbReference type="PANTHER" id="PTHR47235:SF1">
    <property type="entry name" value="BLR6548 PROTEIN"/>
    <property type="match status" value="1"/>
</dbReference>
<dbReference type="SUPFAM" id="SSF53822">
    <property type="entry name" value="Periplasmic binding protein-like I"/>
    <property type="match status" value="1"/>
</dbReference>
<reference evidence="6 7" key="1">
    <citation type="submission" date="2024-04" db="EMBL/GenBank/DDBJ databases">
        <title>Novel species of the genus Ideonella isolated from streams.</title>
        <authorList>
            <person name="Lu H."/>
        </authorList>
    </citation>
    <scope>NUCLEOTIDE SEQUENCE [LARGE SCALE GENOMIC DNA]</scope>
    <source>
        <strain evidence="6 7">LYT19W</strain>
    </source>
</reference>
<name>A0ABU9C968_9BURK</name>
<evidence type="ECO:0000313" key="7">
    <source>
        <dbReference type="Proteomes" id="UP001379945"/>
    </source>
</evidence>